<evidence type="ECO:0000256" key="3">
    <source>
        <dbReference type="ARBA" id="ARBA00023152"/>
    </source>
</evidence>
<keyword evidence="1" id="KW-0805">Transcription regulation</keyword>
<dbReference type="PROSITE" id="PS51071">
    <property type="entry name" value="HTH_RPIR"/>
    <property type="match status" value="1"/>
</dbReference>
<dbReference type="InterPro" id="IPR047640">
    <property type="entry name" value="RpiR-like"/>
</dbReference>
<organism evidence="7 8">
    <name type="scientific">Acidovorax temperans</name>
    <dbReference type="NCBI Taxonomy" id="80878"/>
    <lineage>
        <taxon>Bacteria</taxon>
        <taxon>Pseudomonadati</taxon>
        <taxon>Pseudomonadota</taxon>
        <taxon>Betaproteobacteria</taxon>
        <taxon>Burkholderiales</taxon>
        <taxon>Comamonadaceae</taxon>
        <taxon>Acidovorax</taxon>
    </lineage>
</organism>
<dbReference type="Pfam" id="PF01380">
    <property type="entry name" value="SIS"/>
    <property type="match status" value="1"/>
</dbReference>
<dbReference type="Pfam" id="PF01418">
    <property type="entry name" value="HTH_6"/>
    <property type="match status" value="1"/>
</dbReference>
<dbReference type="GO" id="GO:0097367">
    <property type="term" value="F:carbohydrate derivative binding"/>
    <property type="evidence" value="ECO:0007669"/>
    <property type="project" value="InterPro"/>
</dbReference>
<dbReference type="PANTHER" id="PTHR30514:SF18">
    <property type="entry name" value="RPIR-FAMILY TRANSCRIPTIONAL REGULATOR"/>
    <property type="match status" value="1"/>
</dbReference>
<keyword evidence="2" id="KW-0238">DNA-binding</keyword>
<dbReference type="InterPro" id="IPR009057">
    <property type="entry name" value="Homeodomain-like_sf"/>
</dbReference>
<comment type="caution">
    <text evidence="7">The sequence shown here is derived from an EMBL/GenBank/DDBJ whole genome shotgun (WGS) entry which is preliminary data.</text>
</comment>
<dbReference type="PANTHER" id="PTHR30514">
    <property type="entry name" value="GLUCOKINASE"/>
    <property type="match status" value="1"/>
</dbReference>
<dbReference type="CDD" id="cd05013">
    <property type="entry name" value="SIS_RpiR"/>
    <property type="match status" value="1"/>
</dbReference>
<dbReference type="EMBL" id="VFPV01000004">
    <property type="protein sequence ID" value="TQM99468.1"/>
    <property type="molecule type" value="Genomic_DNA"/>
</dbReference>
<evidence type="ECO:0000256" key="2">
    <source>
        <dbReference type="ARBA" id="ARBA00023125"/>
    </source>
</evidence>
<keyword evidence="4" id="KW-0804">Transcription</keyword>
<dbReference type="RefSeq" id="WP_142085581.1">
    <property type="nucleotide sequence ID" value="NZ_VFPV01000004.1"/>
</dbReference>
<proteinExistence type="predicted"/>
<evidence type="ECO:0000259" key="5">
    <source>
        <dbReference type="PROSITE" id="PS51071"/>
    </source>
</evidence>
<dbReference type="SUPFAM" id="SSF53697">
    <property type="entry name" value="SIS domain"/>
    <property type="match status" value="1"/>
</dbReference>
<dbReference type="AlphaFoldDB" id="A0A543KWL3"/>
<reference evidence="7 8" key="1">
    <citation type="submission" date="2019-06" db="EMBL/GenBank/DDBJ databases">
        <title>Genomic Encyclopedia of Archaeal and Bacterial Type Strains, Phase II (KMG-II): from individual species to whole genera.</title>
        <authorList>
            <person name="Goeker M."/>
        </authorList>
    </citation>
    <scope>NUCLEOTIDE SEQUENCE [LARGE SCALE GENOMIC DNA]</scope>
    <source>
        <strain evidence="7 8">DSM 7270</strain>
    </source>
</reference>
<evidence type="ECO:0000259" key="6">
    <source>
        <dbReference type="PROSITE" id="PS51464"/>
    </source>
</evidence>
<gene>
    <name evidence="7" type="ORF">BDD18_4128</name>
</gene>
<dbReference type="PROSITE" id="PS51464">
    <property type="entry name" value="SIS"/>
    <property type="match status" value="1"/>
</dbReference>
<dbReference type="InterPro" id="IPR035472">
    <property type="entry name" value="RpiR-like_SIS"/>
</dbReference>
<sequence length="305" mass="32672">MVTKANKKAPKPTNLDELRELIARESERLTPRMRDAARHALEHPNDVALNSIASVAAAAGMAPSAFVRMAKALGFDGYSDLQRLFIAPLQDAVKPTFRERIRHYGGEQALDNPADPAEVLQAFSQANIVSLEHLADDAAALPLKQAIALIQSARMVYVVGLRRSYAVAAYLTYALNRVGQPAVQLNGLGGAIAEQAFGANEQDLLIAVSFPPYASDTLAVCEQVRAQGAKRLAITNAFLSPVAKDADLVLEVNDAKLLGFRSLTSALCLAQTLAMGLAFSKRTQRAKRAGSKGRGATPDLHDIDC</sequence>
<dbReference type="SUPFAM" id="SSF46689">
    <property type="entry name" value="Homeodomain-like"/>
    <property type="match status" value="1"/>
</dbReference>
<dbReference type="Proteomes" id="UP000316993">
    <property type="component" value="Unassembled WGS sequence"/>
</dbReference>
<name>A0A543KWL3_9BURK</name>
<dbReference type="GO" id="GO:0006096">
    <property type="term" value="P:glycolytic process"/>
    <property type="evidence" value="ECO:0007669"/>
    <property type="project" value="UniProtKB-KW"/>
</dbReference>
<evidence type="ECO:0000313" key="7">
    <source>
        <dbReference type="EMBL" id="TQM99468.1"/>
    </source>
</evidence>
<dbReference type="InterPro" id="IPR001347">
    <property type="entry name" value="SIS_dom"/>
</dbReference>
<evidence type="ECO:0000256" key="1">
    <source>
        <dbReference type="ARBA" id="ARBA00023015"/>
    </source>
</evidence>
<dbReference type="InterPro" id="IPR000281">
    <property type="entry name" value="HTH_RpiR"/>
</dbReference>
<dbReference type="GO" id="GO:0003677">
    <property type="term" value="F:DNA binding"/>
    <property type="evidence" value="ECO:0007669"/>
    <property type="project" value="UniProtKB-KW"/>
</dbReference>
<dbReference type="GO" id="GO:0003700">
    <property type="term" value="F:DNA-binding transcription factor activity"/>
    <property type="evidence" value="ECO:0007669"/>
    <property type="project" value="InterPro"/>
</dbReference>
<evidence type="ECO:0000256" key="4">
    <source>
        <dbReference type="ARBA" id="ARBA00023163"/>
    </source>
</evidence>
<evidence type="ECO:0000313" key="8">
    <source>
        <dbReference type="Proteomes" id="UP000316993"/>
    </source>
</evidence>
<accession>A0A543KWL3</accession>
<dbReference type="InterPro" id="IPR036388">
    <property type="entry name" value="WH-like_DNA-bd_sf"/>
</dbReference>
<feature type="domain" description="HTH rpiR-type" evidence="5">
    <location>
        <begin position="16"/>
        <end position="92"/>
    </location>
</feature>
<feature type="domain" description="SIS" evidence="6">
    <location>
        <begin position="146"/>
        <end position="288"/>
    </location>
</feature>
<dbReference type="InterPro" id="IPR046348">
    <property type="entry name" value="SIS_dom_sf"/>
</dbReference>
<dbReference type="Gene3D" id="1.10.10.10">
    <property type="entry name" value="Winged helix-like DNA-binding domain superfamily/Winged helix DNA-binding domain"/>
    <property type="match status" value="1"/>
</dbReference>
<dbReference type="Gene3D" id="3.40.50.10490">
    <property type="entry name" value="Glucose-6-phosphate isomerase like protein, domain 1"/>
    <property type="match status" value="1"/>
</dbReference>
<keyword evidence="3" id="KW-0324">Glycolysis</keyword>
<protein>
    <submittedName>
        <fullName evidence="7">RpiR family transcriptional regulator</fullName>
    </submittedName>
</protein>